<keyword evidence="5 6" id="KW-0472">Membrane</keyword>
<dbReference type="RefSeq" id="WP_341834819.1">
    <property type="nucleotide sequence ID" value="NZ_CP149822.1"/>
</dbReference>
<feature type="transmembrane region" description="Helical" evidence="6">
    <location>
        <begin position="46"/>
        <end position="65"/>
    </location>
</feature>
<name>A0ABZ2YKI6_9BACT</name>
<evidence type="ECO:0000256" key="6">
    <source>
        <dbReference type="SAM" id="Phobius"/>
    </source>
</evidence>
<feature type="transmembrane region" description="Helical" evidence="6">
    <location>
        <begin position="77"/>
        <end position="99"/>
    </location>
</feature>
<dbReference type="PANTHER" id="PTHR30071:SF1">
    <property type="entry name" value="CYTOCHROME B_B6 PROTEIN-RELATED"/>
    <property type="match status" value="1"/>
</dbReference>
<organism evidence="8 9">
    <name type="scientific">Chitinophaga pollutisoli</name>
    <dbReference type="NCBI Taxonomy" id="3133966"/>
    <lineage>
        <taxon>Bacteria</taxon>
        <taxon>Pseudomonadati</taxon>
        <taxon>Bacteroidota</taxon>
        <taxon>Chitinophagia</taxon>
        <taxon>Chitinophagales</taxon>
        <taxon>Chitinophagaceae</taxon>
        <taxon>Chitinophaga</taxon>
    </lineage>
</organism>
<keyword evidence="2 6" id="KW-0812">Transmembrane</keyword>
<keyword evidence="9" id="KW-1185">Reference proteome</keyword>
<proteinExistence type="predicted"/>
<accession>A0ABZ2YKI6</accession>
<evidence type="ECO:0000256" key="3">
    <source>
        <dbReference type="ARBA" id="ARBA00022748"/>
    </source>
</evidence>
<dbReference type="InterPro" id="IPR002541">
    <property type="entry name" value="Cyt_c_assembly"/>
</dbReference>
<feature type="domain" description="Cytochrome c assembly protein" evidence="7">
    <location>
        <begin position="30"/>
        <end position="158"/>
    </location>
</feature>
<evidence type="ECO:0000313" key="9">
    <source>
        <dbReference type="Proteomes" id="UP001485459"/>
    </source>
</evidence>
<dbReference type="InterPro" id="IPR045062">
    <property type="entry name" value="Cyt_c_biogenesis_CcsA/CcmC"/>
</dbReference>
<evidence type="ECO:0000259" key="7">
    <source>
        <dbReference type="Pfam" id="PF01578"/>
    </source>
</evidence>
<keyword evidence="4 6" id="KW-1133">Transmembrane helix</keyword>
<dbReference type="EMBL" id="CP149822">
    <property type="protein sequence ID" value="WZN39852.1"/>
    <property type="molecule type" value="Genomic_DNA"/>
</dbReference>
<gene>
    <name evidence="8" type="primary">ccsA</name>
    <name evidence="8" type="ORF">WJU16_17885</name>
</gene>
<keyword evidence="3" id="KW-0201">Cytochrome c-type biogenesis</keyword>
<reference evidence="9" key="1">
    <citation type="submission" date="2024-03" db="EMBL/GenBank/DDBJ databases">
        <title>Chitinophaga horti sp. nov., isolated from garden soil.</title>
        <authorList>
            <person name="Lee D.S."/>
            <person name="Han D.M."/>
            <person name="Baek J.H."/>
            <person name="Choi D.G."/>
            <person name="Jeon J.H."/>
            <person name="Jeon C.O."/>
        </authorList>
    </citation>
    <scope>NUCLEOTIDE SEQUENCE [LARGE SCALE GENOMIC DNA]</scope>
    <source>
        <strain evidence="9">GPA1</strain>
    </source>
</reference>
<sequence length="221" mass="24753">MAKNWWKILSVLLLLYVIVGGFLVPVPVIGNNQQAARSIFFHLPMWMAMYTLLTISVVNSIWYLATNDLRRDVRASSAASVGVLFGVMGFLTGMFWATYTWGGTIVNDPKQMTTAIALAIYMAYLVLRMSFTDIDKRARVSAIYNVFAFALLIPLTYIIPRTVDSLHPGSASSPGFSDKDTAGTIKMVLWPAFLGFTLLGIWIYTLRNRYKRLALKNILHG</sequence>
<feature type="transmembrane region" description="Helical" evidence="6">
    <location>
        <begin position="111"/>
        <end position="130"/>
    </location>
</feature>
<dbReference type="Proteomes" id="UP001485459">
    <property type="component" value="Chromosome"/>
</dbReference>
<dbReference type="Pfam" id="PF01578">
    <property type="entry name" value="Cytochrom_C_asm"/>
    <property type="match status" value="1"/>
</dbReference>
<dbReference type="PANTHER" id="PTHR30071">
    <property type="entry name" value="HEME EXPORTER PROTEIN C"/>
    <property type="match status" value="1"/>
</dbReference>
<evidence type="ECO:0000313" key="8">
    <source>
        <dbReference type="EMBL" id="WZN39852.1"/>
    </source>
</evidence>
<evidence type="ECO:0000256" key="4">
    <source>
        <dbReference type="ARBA" id="ARBA00022989"/>
    </source>
</evidence>
<feature type="transmembrane region" description="Helical" evidence="6">
    <location>
        <begin position="187"/>
        <end position="206"/>
    </location>
</feature>
<evidence type="ECO:0000256" key="1">
    <source>
        <dbReference type="ARBA" id="ARBA00004141"/>
    </source>
</evidence>
<evidence type="ECO:0000256" key="2">
    <source>
        <dbReference type="ARBA" id="ARBA00022692"/>
    </source>
</evidence>
<feature type="transmembrane region" description="Helical" evidence="6">
    <location>
        <begin position="142"/>
        <end position="159"/>
    </location>
</feature>
<protein>
    <submittedName>
        <fullName evidence="8">Cytochrome c biogenesis protein CcsA</fullName>
    </submittedName>
</protein>
<evidence type="ECO:0000256" key="5">
    <source>
        <dbReference type="ARBA" id="ARBA00023136"/>
    </source>
</evidence>
<comment type="subcellular location">
    <subcellularLocation>
        <location evidence="1">Membrane</location>
        <topology evidence="1">Multi-pass membrane protein</topology>
    </subcellularLocation>
</comment>